<dbReference type="AlphaFoldDB" id="A0A5C3P2H9"/>
<sequence>LARDLWPGGSGRLVNDSEDIQNLPARRVVPAALEDMFSWLCVDSGCGSSANVWIHPDIADGRRVPVVLRLQGIVRQSLLTALGDWDGQREGAPKAMQRLTLTGSCYTDAFLPQLRAVDHIKTAVLQLMGRRGVQYNGDPNCIYLKRRVFTKVGPCTEPGLGVSLTPGEDPAGRAGRIRHMWYVEKRVQASVPQAGKLVRANPLTFQPGDLVDVAASVQAVTMQARGGRRTEVFLVPLHVVLLKRASEMEVSGAILSCFAITKAHSLQKLAAMMYTTVKTADQGQAEDLEFETGFESAEGNNTMQIE</sequence>
<dbReference type="InParanoid" id="A0A5C3P2H9"/>
<dbReference type="Proteomes" id="UP000308197">
    <property type="component" value="Unassembled WGS sequence"/>
</dbReference>
<reference evidence="1 2" key="1">
    <citation type="journal article" date="2019" name="Nat. Ecol. Evol.">
        <title>Megaphylogeny resolves global patterns of mushroom evolution.</title>
        <authorList>
            <person name="Varga T."/>
            <person name="Krizsan K."/>
            <person name="Foldi C."/>
            <person name="Dima B."/>
            <person name="Sanchez-Garcia M."/>
            <person name="Sanchez-Ramirez S."/>
            <person name="Szollosi G.J."/>
            <person name="Szarkandi J.G."/>
            <person name="Papp V."/>
            <person name="Albert L."/>
            <person name="Andreopoulos W."/>
            <person name="Angelini C."/>
            <person name="Antonin V."/>
            <person name="Barry K.W."/>
            <person name="Bougher N.L."/>
            <person name="Buchanan P."/>
            <person name="Buyck B."/>
            <person name="Bense V."/>
            <person name="Catcheside P."/>
            <person name="Chovatia M."/>
            <person name="Cooper J."/>
            <person name="Damon W."/>
            <person name="Desjardin D."/>
            <person name="Finy P."/>
            <person name="Geml J."/>
            <person name="Haridas S."/>
            <person name="Hughes K."/>
            <person name="Justo A."/>
            <person name="Karasinski D."/>
            <person name="Kautmanova I."/>
            <person name="Kiss B."/>
            <person name="Kocsube S."/>
            <person name="Kotiranta H."/>
            <person name="LaButti K.M."/>
            <person name="Lechner B.E."/>
            <person name="Liimatainen K."/>
            <person name="Lipzen A."/>
            <person name="Lukacs Z."/>
            <person name="Mihaltcheva S."/>
            <person name="Morgado L.N."/>
            <person name="Niskanen T."/>
            <person name="Noordeloos M.E."/>
            <person name="Ohm R.A."/>
            <person name="Ortiz-Santana B."/>
            <person name="Ovrebo C."/>
            <person name="Racz N."/>
            <person name="Riley R."/>
            <person name="Savchenko A."/>
            <person name="Shiryaev A."/>
            <person name="Soop K."/>
            <person name="Spirin V."/>
            <person name="Szebenyi C."/>
            <person name="Tomsovsky M."/>
            <person name="Tulloss R.E."/>
            <person name="Uehling J."/>
            <person name="Grigoriev I.V."/>
            <person name="Vagvolgyi C."/>
            <person name="Papp T."/>
            <person name="Martin F.M."/>
            <person name="Miettinen O."/>
            <person name="Hibbett D.S."/>
            <person name="Nagy L.G."/>
        </authorList>
    </citation>
    <scope>NUCLEOTIDE SEQUENCE [LARGE SCALE GENOMIC DNA]</scope>
    <source>
        <strain evidence="1 2">HHB13444</strain>
    </source>
</reference>
<name>A0A5C3P2H9_9APHY</name>
<protein>
    <submittedName>
        <fullName evidence="1">Uncharacterized protein</fullName>
    </submittedName>
</protein>
<feature type="non-terminal residue" evidence="1">
    <location>
        <position position="1"/>
    </location>
</feature>
<organism evidence="1 2">
    <name type="scientific">Polyporus arcularius HHB13444</name>
    <dbReference type="NCBI Taxonomy" id="1314778"/>
    <lineage>
        <taxon>Eukaryota</taxon>
        <taxon>Fungi</taxon>
        <taxon>Dikarya</taxon>
        <taxon>Basidiomycota</taxon>
        <taxon>Agaricomycotina</taxon>
        <taxon>Agaricomycetes</taxon>
        <taxon>Polyporales</taxon>
        <taxon>Polyporaceae</taxon>
        <taxon>Polyporus</taxon>
    </lineage>
</organism>
<proteinExistence type="predicted"/>
<evidence type="ECO:0000313" key="1">
    <source>
        <dbReference type="EMBL" id="TFK79953.1"/>
    </source>
</evidence>
<dbReference type="EMBL" id="ML211884">
    <property type="protein sequence ID" value="TFK79953.1"/>
    <property type="molecule type" value="Genomic_DNA"/>
</dbReference>
<evidence type="ECO:0000313" key="2">
    <source>
        <dbReference type="Proteomes" id="UP000308197"/>
    </source>
</evidence>
<keyword evidence="2" id="KW-1185">Reference proteome</keyword>
<gene>
    <name evidence="1" type="ORF">K466DRAFT_504724</name>
</gene>
<accession>A0A5C3P2H9</accession>